<evidence type="ECO:0000313" key="2">
    <source>
        <dbReference type="EMBL" id="KAG8180405.1"/>
    </source>
</evidence>
<reference evidence="2 3" key="1">
    <citation type="journal article" date="2022" name="Nat. Ecol. Evol.">
        <title>A masculinizing supergene underlies an exaggerated male reproductive morph in a spider.</title>
        <authorList>
            <person name="Hendrickx F."/>
            <person name="De Corte Z."/>
            <person name="Sonet G."/>
            <person name="Van Belleghem S.M."/>
            <person name="Kostlbacher S."/>
            <person name="Vangestel C."/>
        </authorList>
    </citation>
    <scope>NUCLEOTIDE SEQUENCE [LARGE SCALE GENOMIC DNA]</scope>
    <source>
        <strain evidence="2">W744_W776</strain>
    </source>
</reference>
<sequence>MIMLLINQEVDKTSQNCDFKKHHHYSRFVLGYHNKQPRKMTWTDTITKNEKETIETLKRLTIKDCTPKMLEDETLFYRFLKARDFNLKDAEEMLRNHINWRKEYQIDTIIKDYKASEVNKI</sequence>
<dbReference type="Gene3D" id="3.40.525.10">
    <property type="entry name" value="CRAL-TRIO lipid binding domain"/>
    <property type="match status" value="1"/>
</dbReference>
<keyword evidence="3" id="KW-1185">Reference proteome</keyword>
<dbReference type="PANTHER" id="PTHR23324">
    <property type="entry name" value="SEC14 RELATED PROTEIN"/>
    <property type="match status" value="1"/>
</dbReference>
<dbReference type="GO" id="GO:0005737">
    <property type="term" value="C:cytoplasm"/>
    <property type="evidence" value="ECO:0007669"/>
    <property type="project" value="TreeGrafter"/>
</dbReference>
<proteinExistence type="predicted"/>
<dbReference type="PANTHER" id="PTHR23324:SF83">
    <property type="entry name" value="SEC14-LIKE PROTEIN 2"/>
    <property type="match status" value="1"/>
</dbReference>
<protein>
    <recommendedName>
        <fullName evidence="1">CRAL/TRIO N-terminal domain-containing protein</fullName>
    </recommendedName>
</protein>
<dbReference type="EMBL" id="JAFNEN010000564">
    <property type="protein sequence ID" value="KAG8180405.1"/>
    <property type="molecule type" value="Genomic_DNA"/>
</dbReference>
<dbReference type="InterPro" id="IPR011074">
    <property type="entry name" value="CRAL/TRIO_N_dom"/>
</dbReference>
<dbReference type="InterPro" id="IPR036273">
    <property type="entry name" value="CRAL/TRIO_N_dom_sf"/>
</dbReference>
<dbReference type="InterPro" id="IPR036865">
    <property type="entry name" value="CRAL-TRIO_dom_sf"/>
</dbReference>
<evidence type="ECO:0000313" key="3">
    <source>
        <dbReference type="Proteomes" id="UP000827092"/>
    </source>
</evidence>
<evidence type="ECO:0000259" key="1">
    <source>
        <dbReference type="SMART" id="SM01100"/>
    </source>
</evidence>
<feature type="domain" description="CRAL/TRIO N-terminal" evidence="1">
    <location>
        <begin position="72"/>
        <end position="97"/>
    </location>
</feature>
<dbReference type="Proteomes" id="UP000827092">
    <property type="component" value="Unassembled WGS sequence"/>
</dbReference>
<name>A0AAV6U832_9ARAC</name>
<dbReference type="SMART" id="SM01100">
    <property type="entry name" value="CRAL_TRIO_N"/>
    <property type="match status" value="1"/>
</dbReference>
<dbReference type="InterPro" id="IPR051064">
    <property type="entry name" value="SEC14/CRAL-TRIO_domain"/>
</dbReference>
<comment type="caution">
    <text evidence="2">The sequence shown here is derived from an EMBL/GenBank/DDBJ whole genome shotgun (WGS) entry which is preliminary data.</text>
</comment>
<organism evidence="2 3">
    <name type="scientific">Oedothorax gibbosus</name>
    <dbReference type="NCBI Taxonomy" id="931172"/>
    <lineage>
        <taxon>Eukaryota</taxon>
        <taxon>Metazoa</taxon>
        <taxon>Ecdysozoa</taxon>
        <taxon>Arthropoda</taxon>
        <taxon>Chelicerata</taxon>
        <taxon>Arachnida</taxon>
        <taxon>Araneae</taxon>
        <taxon>Araneomorphae</taxon>
        <taxon>Entelegynae</taxon>
        <taxon>Araneoidea</taxon>
        <taxon>Linyphiidae</taxon>
        <taxon>Erigoninae</taxon>
        <taxon>Oedothorax</taxon>
    </lineage>
</organism>
<dbReference type="Pfam" id="PF03765">
    <property type="entry name" value="CRAL_TRIO_N"/>
    <property type="match status" value="1"/>
</dbReference>
<dbReference type="SUPFAM" id="SSF46938">
    <property type="entry name" value="CRAL/TRIO N-terminal domain"/>
    <property type="match status" value="1"/>
</dbReference>
<gene>
    <name evidence="2" type="ORF">JTE90_022754</name>
</gene>
<accession>A0AAV6U832</accession>
<dbReference type="AlphaFoldDB" id="A0AAV6U832"/>